<reference evidence="1 3" key="1">
    <citation type="submission" date="2020-01" db="EMBL/GenBank/DDBJ databases">
        <authorList>
            <consortium name="DOE Joint Genome Institute"/>
            <person name="Haridas S."/>
            <person name="Albert R."/>
            <person name="Binder M."/>
            <person name="Bloem J."/>
            <person name="Labutti K."/>
            <person name="Salamov A."/>
            <person name="Andreopoulos B."/>
            <person name="Baker S.E."/>
            <person name="Barry K."/>
            <person name="Bills G."/>
            <person name="Bluhm B.H."/>
            <person name="Cannon C."/>
            <person name="Castanera R."/>
            <person name="Culley D.E."/>
            <person name="Daum C."/>
            <person name="Ezra D."/>
            <person name="Gonzalez J.B."/>
            <person name="Henrissat B."/>
            <person name="Kuo A."/>
            <person name="Liang C."/>
            <person name="Lipzen A."/>
            <person name="Lutzoni F."/>
            <person name="Magnuson J."/>
            <person name="Mondo S."/>
            <person name="Nolan M."/>
            <person name="Ohm R."/>
            <person name="Pangilinan J."/>
            <person name="Park H.-J."/>
            <person name="Ramirez L."/>
            <person name="Alfaro M."/>
            <person name="Sun H."/>
            <person name="Tritt A."/>
            <person name="Yoshinaga Y."/>
            <person name="Zwiers L.-H."/>
            <person name="Turgeon B.G."/>
            <person name="Goodwin S.B."/>
            <person name="Spatafora J.W."/>
            <person name="Crous P.W."/>
            <person name="Grigoriev I.V."/>
        </authorList>
    </citation>
    <scope>NUCLEOTIDE SEQUENCE</scope>
    <source>
        <strain evidence="1 3">CBS 781.70</strain>
    </source>
</reference>
<dbReference type="RefSeq" id="XP_033535971.1">
    <property type="nucleotide sequence ID" value="XM_033674846.1"/>
</dbReference>
<name>A0A6G1G8W7_9PEZI</name>
<proteinExistence type="predicted"/>
<dbReference type="EMBL" id="ML975153">
    <property type="protein sequence ID" value="KAF1814340.1"/>
    <property type="molecule type" value="Genomic_DNA"/>
</dbReference>
<reference evidence="3" key="2">
    <citation type="submission" date="2020-04" db="EMBL/GenBank/DDBJ databases">
        <authorList>
            <consortium name="NCBI Genome Project"/>
        </authorList>
    </citation>
    <scope>NUCLEOTIDE SEQUENCE</scope>
    <source>
        <strain evidence="3">CBS 781.70</strain>
    </source>
</reference>
<protein>
    <submittedName>
        <fullName evidence="1 3">Uncharacterized protein</fullName>
    </submittedName>
</protein>
<dbReference type="AlphaFoldDB" id="A0A6G1G8W7"/>
<accession>A0A6G1G8W7</accession>
<organism evidence="1">
    <name type="scientific">Eremomyces bilateralis CBS 781.70</name>
    <dbReference type="NCBI Taxonomy" id="1392243"/>
    <lineage>
        <taxon>Eukaryota</taxon>
        <taxon>Fungi</taxon>
        <taxon>Dikarya</taxon>
        <taxon>Ascomycota</taxon>
        <taxon>Pezizomycotina</taxon>
        <taxon>Dothideomycetes</taxon>
        <taxon>Dothideomycetes incertae sedis</taxon>
        <taxon>Eremomycetales</taxon>
        <taxon>Eremomycetaceae</taxon>
        <taxon>Eremomyces</taxon>
    </lineage>
</organism>
<dbReference type="GeneID" id="54415416"/>
<evidence type="ECO:0000313" key="1">
    <source>
        <dbReference type="EMBL" id="KAF1814340.1"/>
    </source>
</evidence>
<evidence type="ECO:0000313" key="2">
    <source>
        <dbReference type="Proteomes" id="UP000504638"/>
    </source>
</evidence>
<gene>
    <name evidence="1 3" type="ORF">P152DRAFT_268144</name>
</gene>
<reference evidence="3" key="3">
    <citation type="submission" date="2025-04" db="UniProtKB">
        <authorList>
            <consortium name="RefSeq"/>
        </authorList>
    </citation>
    <scope>IDENTIFICATION</scope>
    <source>
        <strain evidence="3">CBS 781.70</strain>
    </source>
</reference>
<keyword evidence="2" id="KW-1185">Reference proteome</keyword>
<sequence>MGLVTGFKRTEEVTCIRVSHGHEGCPWRFECLFCMHVTAVVWLAQWFTGFLRLEPEERATQRLGRWRGDSYHSHLDQSE</sequence>
<dbReference type="Proteomes" id="UP000504638">
    <property type="component" value="Unplaced"/>
</dbReference>
<evidence type="ECO:0000313" key="3">
    <source>
        <dbReference type="RefSeq" id="XP_033535971.1"/>
    </source>
</evidence>